<dbReference type="EMBL" id="CP041695">
    <property type="protein sequence ID" value="QDP82542.1"/>
    <property type="molecule type" value="Genomic_DNA"/>
</dbReference>
<dbReference type="RefSeq" id="WP_143983358.1">
    <property type="nucleotide sequence ID" value="NZ_CP041695.1"/>
</dbReference>
<dbReference type="GeneID" id="80336837"/>
<dbReference type="Proteomes" id="UP000317039">
    <property type="component" value="Chromosome"/>
</dbReference>
<sequence length="73" mass="8079">MELHGRFDEDGAVPSGDGFRYLQRIDGSWSLIGDDGWEIDPDDIHPDARSALAAVAFAPIDIDPLRIVDTEIR</sequence>
<evidence type="ECO:0000313" key="2">
    <source>
        <dbReference type="Proteomes" id="UP000317039"/>
    </source>
</evidence>
<dbReference type="AlphaFoldDB" id="A0A516NUF6"/>
<reference evidence="1 2" key="1">
    <citation type="submission" date="2019-07" db="EMBL/GenBank/DDBJ databases">
        <title>Complete Genome Sequence and Methylome Analysis of Nocardia otitidis-caviarum NEB252.</title>
        <authorList>
            <person name="Fomenkov A."/>
            <person name="Anton B.P."/>
            <person name="Vincze T."/>
            <person name="Roberts R.J."/>
        </authorList>
    </citation>
    <scope>NUCLEOTIDE SEQUENCE [LARGE SCALE GENOMIC DNA]</scope>
    <source>
        <strain evidence="1 2">NEB252</strain>
    </source>
</reference>
<gene>
    <name evidence="1" type="ORF">FOH10_31255</name>
</gene>
<proteinExistence type="predicted"/>
<evidence type="ECO:0000313" key="1">
    <source>
        <dbReference type="EMBL" id="QDP82542.1"/>
    </source>
</evidence>
<name>A0A516NUF6_9NOCA</name>
<dbReference type="KEGG" id="nod:FOH10_31255"/>
<accession>A0A516NUF6</accession>
<organism evidence="1 2">
    <name type="scientific">Nocardia otitidiscaviarum</name>
    <dbReference type="NCBI Taxonomy" id="1823"/>
    <lineage>
        <taxon>Bacteria</taxon>
        <taxon>Bacillati</taxon>
        <taxon>Actinomycetota</taxon>
        <taxon>Actinomycetes</taxon>
        <taxon>Mycobacteriales</taxon>
        <taxon>Nocardiaceae</taxon>
        <taxon>Nocardia</taxon>
    </lineage>
</organism>
<protein>
    <submittedName>
        <fullName evidence="1">Uncharacterized protein</fullName>
    </submittedName>
</protein>